<feature type="compositionally biased region" description="Low complexity" evidence="1">
    <location>
        <begin position="28"/>
        <end position="77"/>
    </location>
</feature>
<feature type="compositionally biased region" description="Polar residues" evidence="1">
    <location>
        <begin position="144"/>
        <end position="158"/>
    </location>
</feature>
<dbReference type="EMBL" id="RZGK01000009">
    <property type="protein sequence ID" value="KAF9696337.1"/>
    <property type="molecule type" value="Genomic_DNA"/>
</dbReference>
<reference evidence="2" key="1">
    <citation type="submission" date="2018-12" db="EMBL/GenBank/DDBJ databases">
        <authorList>
            <person name="Syme R.A."/>
            <person name="Farfan-Caceres L."/>
            <person name="Lichtenzveig J."/>
        </authorList>
    </citation>
    <scope>NUCLEOTIDE SEQUENCE</scope>
    <source>
        <strain evidence="2">Al4</strain>
    </source>
</reference>
<protein>
    <submittedName>
        <fullName evidence="2">Uncharacterized protein</fullName>
    </submittedName>
</protein>
<gene>
    <name evidence="2" type="ORF">EKO04_005497</name>
</gene>
<dbReference type="Proteomes" id="UP000651452">
    <property type="component" value="Unassembled WGS sequence"/>
</dbReference>
<dbReference type="AlphaFoldDB" id="A0A8H7MJV7"/>
<feature type="region of interest" description="Disordered" evidence="1">
    <location>
        <begin position="1"/>
        <end position="267"/>
    </location>
</feature>
<name>A0A8H7MJV7_9PLEO</name>
<evidence type="ECO:0000313" key="2">
    <source>
        <dbReference type="EMBL" id="KAF9696337.1"/>
    </source>
</evidence>
<dbReference type="OrthoDB" id="1204at2759"/>
<evidence type="ECO:0000256" key="1">
    <source>
        <dbReference type="SAM" id="MobiDB-lite"/>
    </source>
</evidence>
<accession>A0A8H7MJV7</accession>
<proteinExistence type="predicted"/>
<reference evidence="2" key="2">
    <citation type="submission" date="2020-09" db="EMBL/GenBank/DDBJ databases">
        <title>Reference genome assembly for Australian Ascochyta lentis isolate Al4.</title>
        <authorList>
            <person name="Lee R.C."/>
            <person name="Farfan-Caceres L.M."/>
            <person name="Debler J.W."/>
            <person name="Williams A.H."/>
            <person name="Henares B.M."/>
        </authorList>
    </citation>
    <scope>NUCLEOTIDE SEQUENCE</scope>
    <source>
        <strain evidence="2">Al4</strain>
    </source>
</reference>
<keyword evidence="3" id="KW-1185">Reference proteome</keyword>
<organism evidence="2 3">
    <name type="scientific">Ascochyta lentis</name>
    <dbReference type="NCBI Taxonomy" id="205686"/>
    <lineage>
        <taxon>Eukaryota</taxon>
        <taxon>Fungi</taxon>
        <taxon>Dikarya</taxon>
        <taxon>Ascomycota</taxon>
        <taxon>Pezizomycotina</taxon>
        <taxon>Dothideomycetes</taxon>
        <taxon>Pleosporomycetidae</taxon>
        <taxon>Pleosporales</taxon>
        <taxon>Pleosporineae</taxon>
        <taxon>Didymellaceae</taxon>
        <taxon>Ascochyta</taxon>
    </lineage>
</organism>
<sequence length="267" mass="27689">MTSTAAAPRPPAEAEDFQSITGAHESAEPASSSSTTSSSTTPTPTPTPTAASSRDNSTSSQASVVHAPPPSSHSSAATQVPPSMRRPSFARDRALNVSGSPSPANSALNSRDASPARTLHRNTTAPPASTVRSQSGLRSRKSSTDVSPNRGPATSSPGLSAAAIQRALSSTNIPQLPPASSSDPLKAPRPLKSPSIIVSGDTTPHWPHSPRLKSPRRPTPAPNHAHAATLCAPSPASLTPHRRPRLSSSTLRPRPPRPLVPRPKRTW</sequence>
<feature type="compositionally biased region" description="Polar residues" evidence="1">
    <location>
        <begin position="121"/>
        <end position="137"/>
    </location>
</feature>
<evidence type="ECO:0000313" key="3">
    <source>
        <dbReference type="Proteomes" id="UP000651452"/>
    </source>
</evidence>
<feature type="compositionally biased region" description="Polar residues" evidence="1">
    <location>
        <begin position="167"/>
        <end position="183"/>
    </location>
</feature>
<comment type="caution">
    <text evidence="2">The sequence shown here is derived from an EMBL/GenBank/DDBJ whole genome shotgun (WGS) entry which is preliminary data.</text>
</comment>
<feature type="compositionally biased region" description="Polar residues" evidence="1">
    <location>
        <begin position="97"/>
        <end position="112"/>
    </location>
</feature>